<feature type="transmembrane region" description="Helical" evidence="8">
    <location>
        <begin position="79"/>
        <end position="99"/>
    </location>
</feature>
<sequence length="400" mass="43268">MDNHIKRPFPLMMLIVLGIMTTFGPLTIDMYVPSLPSVQNDFGSTTSQVQLTLSFAMIGLAIGQFIFGPLSDAFGRKKVALIIIAIYIIASFIAIFTTIMPLFLLLRFIQGLTGGGAIVIAKASVGDRYQGATLAKGLASLLVVNGIITILAPLIGGYTLSVTTWQGIFAVLTVISLIILVLATIKMTETQSVANKRLNFGAIFKDFGQLFKKPRFILPMLLQGLTYIMLFSFSAAAPFITQKIYDMTPQQFSVLFAINGVGLIIMSQLTAKLVEYMNRYVLLLILTAIQIIGVVIIVFALVVHLPLWVVVIGFFLNVCPVTGIGPLSFALAMESRTGGSGNASSLLGLFQFILGGAISPLVGLQGQYSVTPYLYILIITSVIIIVLEVALKFNRPLQSK</sequence>
<feature type="transmembrane region" description="Helical" evidence="8">
    <location>
        <begin position="372"/>
        <end position="391"/>
    </location>
</feature>
<evidence type="ECO:0000256" key="2">
    <source>
        <dbReference type="ARBA" id="ARBA00006236"/>
    </source>
</evidence>
<dbReference type="GeneID" id="97286890"/>
<dbReference type="InterPro" id="IPR011701">
    <property type="entry name" value="MFS"/>
</dbReference>
<evidence type="ECO:0000313" key="12">
    <source>
        <dbReference type="Proteomes" id="UP000254956"/>
    </source>
</evidence>
<dbReference type="InterPro" id="IPR020846">
    <property type="entry name" value="MFS_dom"/>
</dbReference>
<dbReference type="SUPFAM" id="SSF103473">
    <property type="entry name" value="MFS general substrate transporter"/>
    <property type="match status" value="1"/>
</dbReference>
<evidence type="ECO:0000313" key="11">
    <source>
        <dbReference type="EMBL" id="SUJ10881.1"/>
    </source>
</evidence>
<evidence type="ECO:0000313" key="10">
    <source>
        <dbReference type="EMBL" id="GEQ00362.1"/>
    </source>
</evidence>
<keyword evidence="7 8" id="KW-0472">Membrane</keyword>
<evidence type="ECO:0000256" key="6">
    <source>
        <dbReference type="ARBA" id="ARBA00022989"/>
    </source>
</evidence>
<dbReference type="Proteomes" id="UP000254956">
    <property type="component" value="Unassembled WGS sequence"/>
</dbReference>
<gene>
    <name evidence="11" type="primary">bcr_1</name>
    <name evidence="11" type="ORF">NCTC12413_00539</name>
    <name evidence="10" type="ORF">SAR03_13990</name>
</gene>
<dbReference type="InterPro" id="IPR036259">
    <property type="entry name" value="MFS_trans_sf"/>
</dbReference>
<evidence type="ECO:0000256" key="3">
    <source>
        <dbReference type="ARBA" id="ARBA00022448"/>
    </source>
</evidence>
<dbReference type="NCBIfam" id="TIGR00710">
    <property type="entry name" value="efflux_Bcr_CflA"/>
    <property type="match status" value="1"/>
</dbReference>
<feature type="transmembrane region" description="Helical" evidence="8">
    <location>
        <begin position="48"/>
        <end position="67"/>
    </location>
</feature>
<dbReference type="Proteomes" id="UP000321598">
    <property type="component" value="Unassembled WGS sequence"/>
</dbReference>
<keyword evidence="13" id="KW-1185">Reference proteome</keyword>
<comment type="subcellular location">
    <subcellularLocation>
        <location evidence="1 8">Cell membrane</location>
        <topology evidence="1 8">Multi-pass membrane protein</topology>
    </subcellularLocation>
</comment>
<accession>A0A2T7BV03</accession>
<evidence type="ECO:0000259" key="9">
    <source>
        <dbReference type="PROSITE" id="PS50850"/>
    </source>
</evidence>
<dbReference type="PANTHER" id="PTHR23502">
    <property type="entry name" value="MAJOR FACILITATOR SUPERFAMILY"/>
    <property type="match status" value="1"/>
</dbReference>
<reference evidence="10 13" key="2">
    <citation type="submission" date="2019-07" db="EMBL/GenBank/DDBJ databases">
        <title>Whole genome shotgun sequence of Staphylococcus arlettae NBRC 109765.</title>
        <authorList>
            <person name="Hosoyama A."/>
            <person name="Uohara A."/>
            <person name="Ohji S."/>
            <person name="Ichikawa N."/>
        </authorList>
    </citation>
    <scope>NUCLEOTIDE SEQUENCE [LARGE SCALE GENOMIC DNA]</scope>
    <source>
        <strain evidence="10 13">NBRC 109765</strain>
    </source>
</reference>
<feature type="transmembrane region" description="Helical" evidence="8">
    <location>
        <begin position="216"/>
        <end position="240"/>
    </location>
</feature>
<feature type="transmembrane region" description="Helical" evidence="8">
    <location>
        <begin position="345"/>
        <end position="366"/>
    </location>
</feature>
<feature type="transmembrane region" description="Helical" evidence="8">
    <location>
        <begin position="164"/>
        <end position="185"/>
    </location>
</feature>
<feature type="transmembrane region" description="Helical" evidence="8">
    <location>
        <begin position="137"/>
        <end position="158"/>
    </location>
</feature>
<dbReference type="Pfam" id="PF07690">
    <property type="entry name" value="MFS_1"/>
    <property type="match status" value="1"/>
</dbReference>
<evidence type="ECO:0000256" key="5">
    <source>
        <dbReference type="ARBA" id="ARBA00022692"/>
    </source>
</evidence>
<evidence type="ECO:0000256" key="4">
    <source>
        <dbReference type="ARBA" id="ARBA00022475"/>
    </source>
</evidence>
<proteinExistence type="inferred from homology"/>
<dbReference type="CDD" id="cd17320">
    <property type="entry name" value="MFS_MdfA_MDR_like"/>
    <property type="match status" value="1"/>
</dbReference>
<dbReference type="OrthoDB" id="9800416at2"/>
<evidence type="ECO:0000256" key="7">
    <source>
        <dbReference type="ARBA" id="ARBA00023136"/>
    </source>
</evidence>
<comment type="similarity">
    <text evidence="2 8">Belongs to the major facilitator superfamily. Bcr/CmlA family.</text>
</comment>
<dbReference type="InterPro" id="IPR004812">
    <property type="entry name" value="Efflux_drug-R_Bcr/CmlA"/>
</dbReference>
<keyword evidence="6 8" id="KW-1133">Transmembrane helix</keyword>
<dbReference type="EMBL" id="UGZE01000001">
    <property type="protein sequence ID" value="SUJ10881.1"/>
    <property type="molecule type" value="Genomic_DNA"/>
</dbReference>
<reference evidence="11 12" key="1">
    <citation type="submission" date="2018-06" db="EMBL/GenBank/DDBJ databases">
        <authorList>
            <consortium name="Pathogen Informatics"/>
            <person name="Doyle S."/>
        </authorList>
    </citation>
    <scope>NUCLEOTIDE SEQUENCE [LARGE SCALE GENOMIC DNA]</scope>
    <source>
        <strain evidence="11 12">NCTC12413</strain>
    </source>
</reference>
<evidence type="ECO:0000256" key="1">
    <source>
        <dbReference type="ARBA" id="ARBA00004651"/>
    </source>
</evidence>
<dbReference type="RefSeq" id="WP_002510051.1">
    <property type="nucleotide sequence ID" value="NZ_BKAV01000013.1"/>
</dbReference>
<feature type="transmembrane region" description="Helical" evidence="8">
    <location>
        <begin position="308"/>
        <end position="333"/>
    </location>
</feature>
<dbReference type="FunFam" id="1.20.1720.10:FF:000005">
    <property type="entry name" value="Bcr/CflA family efflux transporter"/>
    <property type="match status" value="1"/>
</dbReference>
<protein>
    <recommendedName>
        <fullName evidence="8">Bcr/CflA family efflux transporter</fullName>
    </recommendedName>
</protein>
<feature type="transmembrane region" description="Helical" evidence="8">
    <location>
        <begin position="9"/>
        <end position="28"/>
    </location>
</feature>
<dbReference type="GO" id="GO:1990961">
    <property type="term" value="P:xenobiotic detoxification by transmembrane export across the plasma membrane"/>
    <property type="evidence" value="ECO:0007669"/>
    <property type="project" value="InterPro"/>
</dbReference>
<dbReference type="EMBL" id="BKAV01000013">
    <property type="protein sequence ID" value="GEQ00362.1"/>
    <property type="molecule type" value="Genomic_DNA"/>
</dbReference>
<dbReference type="STRING" id="1212545.SARL_06614"/>
<dbReference type="PANTHER" id="PTHR23502:SF132">
    <property type="entry name" value="POLYAMINE TRANSPORTER 2-RELATED"/>
    <property type="match status" value="1"/>
</dbReference>
<dbReference type="GO" id="GO:0042910">
    <property type="term" value="F:xenobiotic transmembrane transporter activity"/>
    <property type="evidence" value="ECO:0007669"/>
    <property type="project" value="InterPro"/>
</dbReference>
<dbReference type="PROSITE" id="PS50850">
    <property type="entry name" value="MFS"/>
    <property type="match status" value="1"/>
</dbReference>
<name>A0A2T7BV03_9STAP</name>
<keyword evidence="3 8" id="KW-0813">Transport</keyword>
<feature type="transmembrane region" description="Helical" evidence="8">
    <location>
        <begin position="105"/>
        <end position="125"/>
    </location>
</feature>
<keyword evidence="4 8" id="KW-1003">Cell membrane</keyword>
<keyword evidence="5 8" id="KW-0812">Transmembrane</keyword>
<dbReference type="AlphaFoldDB" id="A0A2T7BV03"/>
<feature type="domain" description="Major facilitator superfamily (MFS) profile" evidence="9">
    <location>
        <begin position="10"/>
        <end position="398"/>
    </location>
</feature>
<dbReference type="GO" id="GO:0005886">
    <property type="term" value="C:plasma membrane"/>
    <property type="evidence" value="ECO:0007669"/>
    <property type="project" value="UniProtKB-SubCell"/>
</dbReference>
<feature type="transmembrane region" description="Helical" evidence="8">
    <location>
        <begin position="281"/>
        <end position="302"/>
    </location>
</feature>
<dbReference type="Gene3D" id="1.20.1720.10">
    <property type="entry name" value="Multidrug resistance protein D"/>
    <property type="match status" value="1"/>
</dbReference>
<feature type="transmembrane region" description="Helical" evidence="8">
    <location>
        <begin position="252"/>
        <end position="269"/>
    </location>
</feature>
<evidence type="ECO:0000256" key="8">
    <source>
        <dbReference type="RuleBase" id="RU365088"/>
    </source>
</evidence>
<evidence type="ECO:0000313" key="13">
    <source>
        <dbReference type="Proteomes" id="UP000321598"/>
    </source>
</evidence>
<organism evidence="11 12">
    <name type="scientific">Staphylococcus arlettae</name>
    <dbReference type="NCBI Taxonomy" id="29378"/>
    <lineage>
        <taxon>Bacteria</taxon>
        <taxon>Bacillati</taxon>
        <taxon>Bacillota</taxon>
        <taxon>Bacilli</taxon>
        <taxon>Bacillales</taxon>
        <taxon>Staphylococcaceae</taxon>
        <taxon>Staphylococcus</taxon>
    </lineage>
</organism>